<reference evidence="4 5" key="1">
    <citation type="submission" date="2019-01" db="EMBL/GenBank/DDBJ databases">
        <authorList>
            <person name="Chen W.-M."/>
        </authorList>
    </citation>
    <scope>NUCLEOTIDE SEQUENCE [LARGE SCALE GENOMIC DNA]</scope>
    <source>
        <strain evidence="4 5">BBQ-12</strain>
    </source>
</reference>
<dbReference type="EMBL" id="SACJ01000002">
    <property type="protein sequence ID" value="RVT78473.1"/>
    <property type="molecule type" value="Genomic_DNA"/>
</dbReference>
<feature type="region of interest" description="Disordered" evidence="1">
    <location>
        <begin position="37"/>
        <end position="67"/>
    </location>
</feature>
<accession>A0A3S2ULP6</accession>
<evidence type="ECO:0008006" key="6">
    <source>
        <dbReference type="Google" id="ProtNLM"/>
    </source>
</evidence>
<evidence type="ECO:0000256" key="1">
    <source>
        <dbReference type="SAM" id="MobiDB-lite"/>
    </source>
</evidence>
<feature type="compositionally biased region" description="Basic residues" evidence="1">
    <location>
        <begin position="40"/>
        <end position="51"/>
    </location>
</feature>
<dbReference type="Proteomes" id="UP000285211">
    <property type="component" value="Unassembled WGS sequence"/>
</dbReference>
<evidence type="ECO:0000313" key="3">
    <source>
        <dbReference type="EMBL" id="RVT78473.1"/>
    </source>
</evidence>
<dbReference type="RefSeq" id="WP_128193676.1">
    <property type="nucleotide sequence ID" value="NZ_SACJ01000002.1"/>
</dbReference>
<evidence type="ECO:0000313" key="4">
    <source>
        <dbReference type="EMBL" id="RVT78474.1"/>
    </source>
</evidence>
<dbReference type="AlphaFoldDB" id="A0A3S2ULP6"/>
<organism evidence="4 5">
    <name type="scientific">Flavobacterium sufflavum</name>
    <dbReference type="NCBI Taxonomy" id="1921138"/>
    <lineage>
        <taxon>Bacteria</taxon>
        <taxon>Pseudomonadati</taxon>
        <taxon>Bacteroidota</taxon>
        <taxon>Flavobacteriia</taxon>
        <taxon>Flavobacteriales</taxon>
        <taxon>Flavobacteriaceae</taxon>
        <taxon>Flavobacterium</taxon>
    </lineage>
</organism>
<feature type="chain" id="PRO_5044600463" description="Acid-shock protein" evidence="2">
    <location>
        <begin position="21"/>
        <end position="67"/>
    </location>
</feature>
<feature type="signal peptide" evidence="2">
    <location>
        <begin position="1"/>
        <end position="20"/>
    </location>
</feature>
<keyword evidence="5" id="KW-1185">Reference proteome</keyword>
<dbReference type="EMBL" id="SACJ01000002">
    <property type="protein sequence ID" value="RVT78474.1"/>
    <property type="molecule type" value="Genomic_DNA"/>
</dbReference>
<protein>
    <recommendedName>
        <fullName evidence="6">Acid-shock protein</fullName>
    </recommendedName>
</protein>
<gene>
    <name evidence="3" type="ORF">EOD40_04350</name>
    <name evidence="4" type="ORF">EOD40_04355</name>
</gene>
<proteinExistence type="predicted"/>
<evidence type="ECO:0000313" key="5">
    <source>
        <dbReference type="Proteomes" id="UP000285211"/>
    </source>
</evidence>
<sequence>MKNLALALVAVFGTSVLATAAPIQTKQATPVKEVTMAKPATHKAKKAKKTAAKVEAKTEAPKAEAKK</sequence>
<name>A0A3S2ULP6_9FLAO</name>
<feature type="compositionally biased region" description="Basic and acidic residues" evidence="1">
    <location>
        <begin position="52"/>
        <end position="67"/>
    </location>
</feature>
<comment type="caution">
    <text evidence="4">The sequence shown here is derived from an EMBL/GenBank/DDBJ whole genome shotgun (WGS) entry which is preliminary data.</text>
</comment>
<keyword evidence="2" id="KW-0732">Signal</keyword>
<evidence type="ECO:0000256" key="2">
    <source>
        <dbReference type="SAM" id="SignalP"/>
    </source>
</evidence>